<dbReference type="RefSeq" id="WP_003491174.1">
    <property type="nucleotide sequence ID" value="NZ_CP009225.1"/>
</dbReference>
<keyword evidence="7" id="KW-0540">Nuclease</keyword>
<keyword evidence="5" id="KW-1133">Transmembrane helix</keyword>
<protein>
    <submittedName>
        <fullName evidence="7">DNA repair exonuclease family protein</fullName>
    </submittedName>
    <submittedName>
        <fullName evidence="8">Metallophosphoesterase</fullName>
    </submittedName>
</protein>
<evidence type="ECO:0000313" key="10">
    <source>
        <dbReference type="Proteomes" id="UP000486601"/>
    </source>
</evidence>
<dbReference type="PANTHER" id="PTHR31302">
    <property type="entry name" value="TRANSMEMBRANE PROTEIN WITH METALLOPHOSPHOESTERASE DOMAIN-RELATED"/>
    <property type="match status" value="1"/>
</dbReference>
<dbReference type="Proteomes" id="UP000033052">
    <property type="component" value="Chromosome"/>
</dbReference>
<dbReference type="AlphaFoldDB" id="A0A7X5P7G0"/>
<dbReference type="GO" id="GO:0016020">
    <property type="term" value="C:membrane"/>
    <property type="evidence" value="ECO:0007669"/>
    <property type="project" value="GOC"/>
</dbReference>
<keyword evidence="5" id="KW-0472">Membrane</keyword>
<dbReference type="EMBL" id="CP009225">
    <property type="protein sequence ID" value="AKC62296.1"/>
    <property type="molecule type" value="Genomic_DNA"/>
</dbReference>
<dbReference type="InterPro" id="IPR029052">
    <property type="entry name" value="Metallo-depent_PP-like"/>
</dbReference>
<keyword evidence="7" id="KW-0269">Exonuclease</keyword>
<dbReference type="GO" id="GO:0046872">
    <property type="term" value="F:metal ion binding"/>
    <property type="evidence" value="ECO:0007669"/>
    <property type="project" value="UniProtKB-KW"/>
</dbReference>
<keyword evidence="3" id="KW-0378">Hydrolase</keyword>
<proteinExistence type="inferred from homology"/>
<reference evidence="8 10" key="3">
    <citation type="submission" date="2019-04" db="EMBL/GenBank/DDBJ databases">
        <title>Genome sequencing of Clostridium botulinum Groups I-IV and Clostridium butyricum.</title>
        <authorList>
            <person name="Brunt J."/>
            <person name="Van Vliet A.H.M."/>
            <person name="Stringer S.C."/>
            <person name="Carter A.T."/>
            <person name="Peck M.W."/>
        </authorList>
    </citation>
    <scope>NUCLEOTIDE SEQUENCE [LARGE SCALE GENOMIC DNA]</scope>
    <source>
        <strain evidence="8 10">IFR 18/108</strain>
    </source>
</reference>
<comment type="cofactor">
    <cofactor evidence="1">
        <name>a divalent metal cation</name>
        <dbReference type="ChEBI" id="CHEBI:60240"/>
    </cofactor>
</comment>
<comment type="similarity">
    <text evidence="4">Belongs to the metallophosphoesterase superfamily.</text>
</comment>
<dbReference type="Proteomes" id="UP000486601">
    <property type="component" value="Unassembled WGS sequence"/>
</dbReference>
<reference evidence="7 9" key="2">
    <citation type="journal article" date="2015" name="PLoS ONE">
        <title>A universal mariner transposon system for forward genetic studies in the genus clostridium.</title>
        <authorList>
            <person name="Zhang Y."/>
            <person name="Grosse-Honebrink A."/>
            <person name="Minton N.P."/>
        </authorList>
    </citation>
    <scope>NUCLEOTIDE SEQUENCE [LARGE SCALE GENOMIC DNA]</scope>
    <source>
        <strain evidence="7 9">NCIMB 10696</strain>
    </source>
</reference>
<dbReference type="GO" id="GO:0008758">
    <property type="term" value="F:UDP-2,3-diacylglucosamine hydrolase activity"/>
    <property type="evidence" value="ECO:0007669"/>
    <property type="project" value="TreeGrafter"/>
</dbReference>
<dbReference type="Gene3D" id="3.60.21.10">
    <property type="match status" value="1"/>
</dbReference>
<dbReference type="GO" id="GO:0004527">
    <property type="term" value="F:exonuclease activity"/>
    <property type="evidence" value="ECO:0007669"/>
    <property type="project" value="UniProtKB-KW"/>
</dbReference>
<feature type="domain" description="Calcineurin-like phosphoesterase" evidence="6">
    <location>
        <begin position="55"/>
        <end position="221"/>
    </location>
</feature>
<dbReference type="PANTHER" id="PTHR31302:SF25">
    <property type="entry name" value="PHOSPHOESTERASE"/>
    <property type="match status" value="1"/>
</dbReference>
<dbReference type="FunFam" id="3.60.21.10:FF:000028">
    <property type="entry name" value="Putative metallophosphoesterase"/>
    <property type="match status" value="1"/>
</dbReference>
<dbReference type="CDD" id="cd07385">
    <property type="entry name" value="MPP_YkuE_C"/>
    <property type="match status" value="1"/>
</dbReference>
<evidence type="ECO:0000256" key="5">
    <source>
        <dbReference type="SAM" id="Phobius"/>
    </source>
</evidence>
<keyword evidence="5" id="KW-0812">Transmembrane</keyword>
<evidence type="ECO:0000256" key="1">
    <source>
        <dbReference type="ARBA" id="ARBA00001968"/>
    </source>
</evidence>
<keyword evidence="2" id="KW-0479">Metal-binding</keyword>
<gene>
    <name evidence="7" type="ORF">CLSPO_c15760</name>
    <name evidence="8" type="ORF">FDF70_04420</name>
</gene>
<dbReference type="Pfam" id="PF00149">
    <property type="entry name" value="Metallophos"/>
    <property type="match status" value="1"/>
</dbReference>
<dbReference type="GO" id="GO:0009245">
    <property type="term" value="P:lipid A biosynthetic process"/>
    <property type="evidence" value="ECO:0007669"/>
    <property type="project" value="TreeGrafter"/>
</dbReference>
<sequence>MKNLRKFVLKSICLITCLFIVVGVYSTFIEPKLLIIKKFTVESNISIKTDKRENLRIAHITDTHLGEFFSLEQLQKVVNKINENNVDIVLFTGDLMDNASKYNHIGEISKVLSKIQANKGKYAVYGNRDYGGGAVRYYKSIMKKSGFNVLVNESKTINIGSGKKISLLGIDDILMGNPDAQKLMKNINKNNYNILLMHEPDYINNLLDCDIDLTLTGHSHGGQVYIPFYGGVGKTLYAKKYERGMYDLKNIRQGKLYVNTGIGNTKIPMRFCNIPNISIFNIKI</sequence>
<evidence type="ECO:0000256" key="4">
    <source>
        <dbReference type="ARBA" id="ARBA00061089"/>
    </source>
</evidence>
<dbReference type="KEGG" id="cld:CLSPO_c15760"/>
<name>A0A7X5P7G0_CLOSG</name>
<dbReference type="InterPro" id="IPR004843">
    <property type="entry name" value="Calcineurin-like_PHP"/>
</dbReference>
<evidence type="ECO:0000313" key="8">
    <source>
        <dbReference type="EMBL" id="NFR60763.1"/>
    </source>
</evidence>
<feature type="transmembrane region" description="Helical" evidence="5">
    <location>
        <begin position="7"/>
        <end position="28"/>
    </location>
</feature>
<evidence type="ECO:0000313" key="7">
    <source>
        <dbReference type="EMBL" id="AKC62296.1"/>
    </source>
</evidence>
<accession>A0A7X5P7G0</accession>
<evidence type="ECO:0000256" key="3">
    <source>
        <dbReference type="ARBA" id="ARBA00022801"/>
    </source>
</evidence>
<reference evidence="7" key="1">
    <citation type="submission" date="2014-08" db="EMBL/GenBank/DDBJ databases">
        <authorList>
            <person name="Kubiak A."/>
            <person name="Poehlein A."/>
            <person name="Daniel R."/>
            <person name="Minton N.P."/>
        </authorList>
    </citation>
    <scope>NUCLEOTIDE SEQUENCE</scope>
    <source>
        <strain evidence="7">NCIMB 10696</strain>
    </source>
</reference>
<dbReference type="SUPFAM" id="SSF56300">
    <property type="entry name" value="Metallo-dependent phosphatases"/>
    <property type="match status" value="1"/>
</dbReference>
<dbReference type="InterPro" id="IPR051158">
    <property type="entry name" value="Metallophosphoesterase_sf"/>
</dbReference>
<evidence type="ECO:0000313" key="9">
    <source>
        <dbReference type="Proteomes" id="UP000033052"/>
    </source>
</evidence>
<dbReference type="EMBL" id="SXCS01000002">
    <property type="protein sequence ID" value="NFR60763.1"/>
    <property type="molecule type" value="Genomic_DNA"/>
</dbReference>
<evidence type="ECO:0000259" key="6">
    <source>
        <dbReference type="Pfam" id="PF00149"/>
    </source>
</evidence>
<organism evidence="8 10">
    <name type="scientific">Clostridium sporogenes</name>
    <dbReference type="NCBI Taxonomy" id="1509"/>
    <lineage>
        <taxon>Bacteria</taxon>
        <taxon>Bacillati</taxon>
        <taxon>Bacillota</taxon>
        <taxon>Clostridia</taxon>
        <taxon>Eubacteriales</taxon>
        <taxon>Clostridiaceae</taxon>
        <taxon>Clostridium</taxon>
    </lineage>
</organism>
<evidence type="ECO:0000256" key="2">
    <source>
        <dbReference type="ARBA" id="ARBA00022723"/>
    </source>
</evidence>
<dbReference type="GeneID" id="92938286"/>